<sequence length="44" mass="5039">MVSFVQYGGISFESGPFIIKKALLIEIIRLFYGLSIQKGFDKKR</sequence>
<name>A0AAU7PMI4_9FIRM</name>
<dbReference type="RefSeq" id="WP_349945457.1">
    <property type="nucleotide sequence ID" value="NZ_CP157940.1"/>
</dbReference>
<dbReference type="EMBL" id="CP157940">
    <property type="protein sequence ID" value="XBS53455.1"/>
    <property type="molecule type" value="Genomic_DNA"/>
</dbReference>
<accession>A0AAU7PMI4</accession>
<proteinExistence type="predicted"/>
<evidence type="ECO:0000313" key="1">
    <source>
        <dbReference type="EMBL" id="XBS53455.1"/>
    </source>
</evidence>
<protein>
    <submittedName>
        <fullName evidence="1">Uncharacterized protein</fullName>
    </submittedName>
</protein>
<organism evidence="1">
    <name type="scientific">Lacrimispora sp. BS-2</name>
    <dbReference type="NCBI Taxonomy" id="3151850"/>
    <lineage>
        <taxon>Bacteria</taxon>
        <taxon>Bacillati</taxon>
        <taxon>Bacillota</taxon>
        <taxon>Clostridia</taxon>
        <taxon>Lachnospirales</taxon>
        <taxon>Lachnospiraceae</taxon>
        <taxon>Lacrimispora</taxon>
    </lineage>
</organism>
<reference evidence="1" key="1">
    <citation type="submission" date="2024-06" db="EMBL/GenBank/DDBJ databases">
        <title>Lacrimispora cavernae sp. nov., a novel anaerobe isolated from bat guano pile inside a cave.</title>
        <authorList>
            <person name="Miller S.L."/>
            <person name="Lu N."/>
            <person name="King J."/>
            <person name="Sankaranarayanan K."/>
            <person name="Lawson P.A."/>
        </authorList>
    </citation>
    <scope>NUCLEOTIDE SEQUENCE</scope>
    <source>
        <strain evidence="1">BS-2</strain>
    </source>
</reference>
<dbReference type="AlphaFoldDB" id="A0AAU7PMI4"/>
<gene>
    <name evidence="1" type="ORF">ABFV83_16765</name>
</gene>